<dbReference type="AlphaFoldDB" id="A0AAV3NMC6"/>
<dbReference type="EMBL" id="BAABME010000146">
    <property type="protein sequence ID" value="GAA0140087.1"/>
    <property type="molecule type" value="Genomic_DNA"/>
</dbReference>
<sequence>MHHSCILESSVITACTSHIGQSFDALPVKKSRPGQGSIRRNMSKEGQDIWYNQSTLWQDIDLAVVNTKKGVAEFRKSQRGNKK</sequence>
<name>A0AAV3NMC6_LITER</name>
<dbReference type="Proteomes" id="UP001454036">
    <property type="component" value="Unassembled WGS sequence"/>
</dbReference>
<evidence type="ECO:0000313" key="2">
    <source>
        <dbReference type="Proteomes" id="UP001454036"/>
    </source>
</evidence>
<evidence type="ECO:0000313" key="1">
    <source>
        <dbReference type="EMBL" id="GAA0140087.1"/>
    </source>
</evidence>
<accession>A0AAV3NMC6</accession>
<keyword evidence="2" id="KW-1185">Reference proteome</keyword>
<proteinExistence type="predicted"/>
<organism evidence="1 2">
    <name type="scientific">Lithospermum erythrorhizon</name>
    <name type="common">Purple gromwell</name>
    <name type="synonym">Lithospermum officinale var. erythrorhizon</name>
    <dbReference type="NCBI Taxonomy" id="34254"/>
    <lineage>
        <taxon>Eukaryota</taxon>
        <taxon>Viridiplantae</taxon>
        <taxon>Streptophyta</taxon>
        <taxon>Embryophyta</taxon>
        <taxon>Tracheophyta</taxon>
        <taxon>Spermatophyta</taxon>
        <taxon>Magnoliopsida</taxon>
        <taxon>eudicotyledons</taxon>
        <taxon>Gunneridae</taxon>
        <taxon>Pentapetalae</taxon>
        <taxon>asterids</taxon>
        <taxon>lamiids</taxon>
        <taxon>Boraginales</taxon>
        <taxon>Boraginaceae</taxon>
        <taxon>Boraginoideae</taxon>
        <taxon>Lithospermeae</taxon>
        <taxon>Lithospermum</taxon>
    </lineage>
</organism>
<gene>
    <name evidence="1" type="ORF">LIER_01507</name>
</gene>
<comment type="caution">
    <text evidence="1">The sequence shown here is derived from an EMBL/GenBank/DDBJ whole genome shotgun (WGS) entry which is preliminary data.</text>
</comment>
<reference evidence="1 2" key="1">
    <citation type="submission" date="2024-01" db="EMBL/GenBank/DDBJ databases">
        <title>The complete chloroplast genome sequence of Lithospermum erythrorhizon: insights into the phylogenetic relationship among Boraginaceae species and the maternal lineages of purple gromwells.</title>
        <authorList>
            <person name="Okada T."/>
            <person name="Watanabe K."/>
        </authorList>
    </citation>
    <scope>NUCLEOTIDE SEQUENCE [LARGE SCALE GENOMIC DNA]</scope>
</reference>
<protein>
    <submittedName>
        <fullName evidence="1">Uncharacterized protein</fullName>
    </submittedName>
</protein>